<comment type="caution">
    <text evidence="2">The sequence shown here is derived from an EMBL/GenBank/DDBJ whole genome shotgun (WGS) entry which is preliminary data.</text>
</comment>
<evidence type="ECO:0000313" key="2">
    <source>
        <dbReference type="EMBL" id="CAG8521807.1"/>
    </source>
</evidence>
<keyword evidence="3" id="KW-1185">Reference proteome</keyword>
<accession>A0A9N9FBL1</accession>
<protein>
    <submittedName>
        <fullName evidence="2">10850_t:CDS:1</fullName>
    </submittedName>
</protein>
<dbReference type="Proteomes" id="UP000789396">
    <property type="component" value="Unassembled WGS sequence"/>
</dbReference>
<evidence type="ECO:0000256" key="1">
    <source>
        <dbReference type="SAM" id="MobiDB-lite"/>
    </source>
</evidence>
<evidence type="ECO:0000313" key="3">
    <source>
        <dbReference type="Proteomes" id="UP000789396"/>
    </source>
</evidence>
<feature type="region of interest" description="Disordered" evidence="1">
    <location>
        <begin position="1"/>
        <end position="42"/>
    </location>
</feature>
<dbReference type="AlphaFoldDB" id="A0A9N9FBL1"/>
<organism evidence="2 3">
    <name type="scientific">Racocetra fulgida</name>
    <dbReference type="NCBI Taxonomy" id="60492"/>
    <lineage>
        <taxon>Eukaryota</taxon>
        <taxon>Fungi</taxon>
        <taxon>Fungi incertae sedis</taxon>
        <taxon>Mucoromycota</taxon>
        <taxon>Glomeromycotina</taxon>
        <taxon>Glomeromycetes</taxon>
        <taxon>Diversisporales</taxon>
        <taxon>Gigasporaceae</taxon>
        <taxon>Racocetra</taxon>
    </lineage>
</organism>
<reference evidence="2" key="1">
    <citation type="submission" date="2021-06" db="EMBL/GenBank/DDBJ databases">
        <authorList>
            <person name="Kallberg Y."/>
            <person name="Tangrot J."/>
            <person name="Rosling A."/>
        </authorList>
    </citation>
    <scope>NUCLEOTIDE SEQUENCE</scope>
    <source>
        <strain evidence="2">IN212</strain>
    </source>
</reference>
<dbReference type="EMBL" id="CAJVPZ010002947">
    <property type="protein sequence ID" value="CAG8521807.1"/>
    <property type="molecule type" value="Genomic_DNA"/>
</dbReference>
<gene>
    <name evidence="2" type="ORF">RFULGI_LOCUS3385</name>
</gene>
<name>A0A9N9FBL1_9GLOM</name>
<feature type="compositionally biased region" description="Low complexity" evidence="1">
    <location>
        <begin position="26"/>
        <end position="42"/>
    </location>
</feature>
<sequence length="42" mass="4887">MNEYQAISEEEDEDNAHQAILKQENKNNNPDNKMLNNEAINI</sequence>
<proteinExistence type="predicted"/>